<evidence type="ECO:0000256" key="5">
    <source>
        <dbReference type="PROSITE-ProRule" id="PRU00339"/>
    </source>
</evidence>
<evidence type="ECO:0000313" key="10">
    <source>
        <dbReference type="Proteomes" id="UP000759103"/>
    </source>
</evidence>
<dbReference type="InterPro" id="IPR019734">
    <property type="entry name" value="TPR_rpt"/>
</dbReference>
<dbReference type="PROSITE" id="PS50005">
    <property type="entry name" value="TPR"/>
    <property type="match status" value="1"/>
</dbReference>
<dbReference type="Gene3D" id="3.40.50.2300">
    <property type="match status" value="1"/>
</dbReference>
<reference evidence="9 10" key="1">
    <citation type="submission" date="2021-07" db="EMBL/GenBank/DDBJ databases">
        <title>Sphingomonas sp.</title>
        <authorList>
            <person name="Feng G."/>
            <person name="Li J."/>
            <person name="Pan M."/>
        </authorList>
    </citation>
    <scope>NUCLEOTIDE SEQUENCE [LARGE SCALE GENOMIC DNA]</scope>
    <source>
        <strain evidence="9 10">RRHST34</strain>
    </source>
</reference>
<dbReference type="PROSITE" id="PS50109">
    <property type="entry name" value="HIS_KIN"/>
    <property type="match status" value="1"/>
</dbReference>
<dbReference type="PANTHER" id="PTHR45339">
    <property type="entry name" value="HYBRID SIGNAL TRANSDUCTION HISTIDINE KINASE J"/>
    <property type="match status" value="1"/>
</dbReference>
<keyword evidence="6" id="KW-1133">Transmembrane helix</keyword>
<dbReference type="Pfam" id="PF02518">
    <property type="entry name" value="HATPase_c"/>
    <property type="match status" value="1"/>
</dbReference>
<dbReference type="SUPFAM" id="SSF47384">
    <property type="entry name" value="Homodimeric domain of signal transducing histidine kinase"/>
    <property type="match status" value="1"/>
</dbReference>
<evidence type="ECO:0000259" key="8">
    <source>
        <dbReference type="PROSITE" id="PS50109"/>
    </source>
</evidence>
<dbReference type="CDD" id="cd00082">
    <property type="entry name" value="HisKA"/>
    <property type="match status" value="1"/>
</dbReference>
<dbReference type="PRINTS" id="PR00344">
    <property type="entry name" value="BCTRLSENSOR"/>
</dbReference>
<evidence type="ECO:0000256" key="4">
    <source>
        <dbReference type="ARBA" id="ARBA00023012"/>
    </source>
</evidence>
<keyword evidence="3" id="KW-0597">Phosphoprotein</keyword>
<dbReference type="InterPro" id="IPR005467">
    <property type="entry name" value="His_kinase_dom"/>
</dbReference>
<dbReference type="RefSeq" id="WP_219749419.1">
    <property type="nucleotide sequence ID" value="NZ_JAHXZN010000005.1"/>
</dbReference>
<dbReference type="SMART" id="SM00388">
    <property type="entry name" value="HisKA"/>
    <property type="match status" value="1"/>
</dbReference>
<dbReference type="PANTHER" id="PTHR45339:SF1">
    <property type="entry name" value="HYBRID SIGNAL TRANSDUCTION HISTIDINE KINASE J"/>
    <property type="match status" value="1"/>
</dbReference>
<dbReference type="Gene3D" id="1.10.287.130">
    <property type="match status" value="1"/>
</dbReference>
<evidence type="ECO:0000256" key="1">
    <source>
        <dbReference type="ARBA" id="ARBA00000085"/>
    </source>
</evidence>
<keyword evidence="10" id="KW-1185">Reference proteome</keyword>
<keyword evidence="5" id="KW-0802">TPR repeat</keyword>
<evidence type="ECO:0000313" key="9">
    <source>
        <dbReference type="EMBL" id="MBW6532064.1"/>
    </source>
</evidence>
<accession>A0ABS7BR36</accession>
<keyword evidence="4" id="KW-0902">Two-component regulatory system</keyword>
<protein>
    <recommendedName>
        <fullName evidence="2">histidine kinase</fullName>
        <ecNumber evidence="2">2.7.13.3</ecNumber>
    </recommendedName>
</protein>
<keyword evidence="6" id="KW-0812">Transmembrane</keyword>
<dbReference type="InterPro" id="IPR003594">
    <property type="entry name" value="HATPase_dom"/>
</dbReference>
<feature type="signal peptide" evidence="7">
    <location>
        <begin position="1"/>
        <end position="27"/>
    </location>
</feature>
<dbReference type="InterPro" id="IPR011006">
    <property type="entry name" value="CheY-like_superfamily"/>
</dbReference>
<dbReference type="SMART" id="SM00387">
    <property type="entry name" value="HATPase_c"/>
    <property type="match status" value="1"/>
</dbReference>
<evidence type="ECO:0000256" key="2">
    <source>
        <dbReference type="ARBA" id="ARBA00012438"/>
    </source>
</evidence>
<keyword evidence="6" id="KW-0472">Membrane</keyword>
<gene>
    <name evidence="9" type="ORF">KZ820_15085</name>
</gene>
<dbReference type="InterPro" id="IPR036890">
    <property type="entry name" value="HATPase_C_sf"/>
</dbReference>
<feature type="domain" description="Histidine kinase" evidence="8">
    <location>
        <begin position="450"/>
        <end position="666"/>
    </location>
</feature>
<evidence type="ECO:0000256" key="7">
    <source>
        <dbReference type="SAM" id="SignalP"/>
    </source>
</evidence>
<comment type="caution">
    <text evidence="9">The sequence shown here is derived from an EMBL/GenBank/DDBJ whole genome shotgun (WGS) entry which is preliminary data.</text>
</comment>
<evidence type="ECO:0000256" key="6">
    <source>
        <dbReference type="SAM" id="Phobius"/>
    </source>
</evidence>
<dbReference type="EC" id="2.7.13.3" evidence="2"/>
<comment type="catalytic activity">
    <reaction evidence="1">
        <text>ATP + protein L-histidine = ADP + protein N-phospho-L-histidine.</text>
        <dbReference type="EC" id="2.7.13.3"/>
    </reaction>
</comment>
<proteinExistence type="predicted"/>
<dbReference type="InterPro" id="IPR003661">
    <property type="entry name" value="HisK_dim/P_dom"/>
</dbReference>
<dbReference type="CDD" id="cd16922">
    <property type="entry name" value="HATPase_EvgS-ArcB-TorS-like"/>
    <property type="match status" value="1"/>
</dbReference>
<dbReference type="InterPro" id="IPR004358">
    <property type="entry name" value="Sig_transdc_His_kin-like_C"/>
</dbReference>
<dbReference type="InterPro" id="IPR011990">
    <property type="entry name" value="TPR-like_helical_dom_sf"/>
</dbReference>
<feature type="chain" id="PRO_5045876177" description="histidine kinase" evidence="7">
    <location>
        <begin position="28"/>
        <end position="798"/>
    </location>
</feature>
<dbReference type="SUPFAM" id="SSF52172">
    <property type="entry name" value="CheY-like"/>
    <property type="match status" value="1"/>
</dbReference>
<dbReference type="InterPro" id="IPR036097">
    <property type="entry name" value="HisK_dim/P_sf"/>
</dbReference>
<keyword evidence="7" id="KW-0732">Signal</keyword>
<feature type="transmembrane region" description="Helical" evidence="6">
    <location>
        <begin position="393"/>
        <end position="416"/>
    </location>
</feature>
<dbReference type="SUPFAM" id="SSF48452">
    <property type="entry name" value="TPR-like"/>
    <property type="match status" value="1"/>
</dbReference>
<dbReference type="SMART" id="SM00028">
    <property type="entry name" value="TPR"/>
    <property type="match status" value="4"/>
</dbReference>
<organism evidence="9 10">
    <name type="scientific">Sphingomonas citri</name>
    <dbReference type="NCBI Taxonomy" id="2862499"/>
    <lineage>
        <taxon>Bacteria</taxon>
        <taxon>Pseudomonadati</taxon>
        <taxon>Pseudomonadota</taxon>
        <taxon>Alphaproteobacteria</taxon>
        <taxon>Sphingomonadales</taxon>
        <taxon>Sphingomonadaceae</taxon>
        <taxon>Sphingomonas</taxon>
    </lineage>
</organism>
<feature type="repeat" description="TPR" evidence="5">
    <location>
        <begin position="153"/>
        <end position="186"/>
    </location>
</feature>
<name>A0ABS7BR36_9SPHN</name>
<evidence type="ECO:0000256" key="3">
    <source>
        <dbReference type="ARBA" id="ARBA00022553"/>
    </source>
</evidence>
<dbReference type="SUPFAM" id="SSF55874">
    <property type="entry name" value="ATPase domain of HSP90 chaperone/DNA topoisomerase II/histidine kinase"/>
    <property type="match status" value="1"/>
</dbReference>
<dbReference type="Pfam" id="PF00512">
    <property type="entry name" value="HisKA"/>
    <property type="match status" value="1"/>
</dbReference>
<dbReference type="Proteomes" id="UP000759103">
    <property type="component" value="Unassembled WGS sequence"/>
</dbReference>
<dbReference type="Gene3D" id="1.25.40.10">
    <property type="entry name" value="Tetratricopeptide repeat domain"/>
    <property type="match status" value="2"/>
</dbReference>
<dbReference type="EMBL" id="JAHXZN010000005">
    <property type="protein sequence ID" value="MBW6532064.1"/>
    <property type="molecule type" value="Genomic_DNA"/>
</dbReference>
<sequence length="798" mass="84932">MEARLRRLVVAAAVAFALVTGAGAASASGQDPLVARVQQQMLVDPQGAIALVEQARQPLGAAATRADYTRSATLNWLEAEAYTRIDQPRRALQLLAVAQRQVEKADQRAHLAADILLSQGGALTDSGQITEALGALQHAHDRYVELHDQRSQAKALTYIALLYRSANDHATALRYFSEASERYSDDPGLTVAVENGRGQSLTALGRYAEAEAAFRRTVGAATALRSPLALAQALSGVAEAELRQGQIARARQTIERGLALTRQDGAEVQRPQFVALAAEAALQARDLPRARELIMERFAGVDPESTLIADRDVHDIAYRIYVASGDSAAALTQLRAVKRLDDQATEIARSNSAALAAARFDYANQELRIARLKAADLARSVAFERQTAHTQRLLLYGTVAGTLLIIALLAIGLFTIRRSRNEVRAANADLAASNSELAKALRAKTEFLATTSHEIRTPLNGILGMTQVMIADATLDTATRDRLGIVHGAGMTMRALVDDILDVAKIETGRMTIETVPLDLRAVLAESTRLWRDPARAKGLAFDVDADAAPHWIMGDPARLRQIIFNLLSNAVKFTPAGHVALRLAVAGDRLRVTVADSGIGIAAEAQELIFESFRQADAGTTRQFGGTGLGLAICRNLARAMGGDVTVTSRLGEGATFVLDLPYIAAAGVEQEESAIALVVIERNPITRAMYKTLFDGQGPILFADGDEAAAAVARARPDRVLVDAASLSPTGLAAQLAAIVAAAEGAPVALLATAEIAARRAEWAASITHVIEKPIAKKALVAAVLTMPRATVRDAA</sequence>
<dbReference type="Gene3D" id="3.30.565.10">
    <property type="entry name" value="Histidine kinase-like ATPase, C-terminal domain"/>
    <property type="match status" value="1"/>
</dbReference>